<evidence type="ECO:0000259" key="2">
    <source>
        <dbReference type="PROSITE" id="PS51782"/>
    </source>
</evidence>
<protein>
    <submittedName>
        <fullName evidence="3">Putative membrane protein</fullName>
    </submittedName>
</protein>
<dbReference type="InterPro" id="IPR018392">
    <property type="entry name" value="LysM"/>
</dbReference>
<dbReference type="PANTHER" id="PTHR33734:SF22">
    <property type="entry name" value="MEMBRANE-BOUND LYTIC MUREIN TRANSGLYCOSYLASE D"/>
    <property type="match status" value="1"/>
</dbReference>
<keyword evidence="1" id="KW-0732">Signal</keyword>
<dbReference type="Gene3D" id="1.10.10.2520">
    <property type="entry name" value="Cell wall hydrolase SleB, domain 1"/>
    <property type="match status" value="1"/>
</dbReference>
<dbReference type="Proteomes" id="UP000054705">
    <property type="component" value="Unassembled WGS sequence"/>
</dbReference>
<organism evidence="3 4">
    <name type="scientific">Pelotomaculum thermopropionicum</name>
    <dbReference type="NCBI Taxonomy" id="110500"/>
    <lineage>
        <taxon>Bacteria</taxon>
        <taxon>Bacillati</taxon>
        <taxon>Bacillota</taxon>
        <taxon>Clostridia</taxon>
        <taxon>Eubacteriales</taxon>
        <taxon>Desulfotomaculaceae</taxon>
        <taxon>Pelotomaculum</taxon>
    </lineage>
</organism>
<dbReference type="Gene3D" id="6.20.240.60">
    <property type="match status" value="1"/>
</dbReference>
<evidence type="ECO:0000256" key="1">
    <source>
        <dbReference type="SAM" id="SignalP"/>
    </source>
</evidence>
<evidence type="ECO:0000313" key="4">
    <source>
        <dbReference type="Proteomes" id="UP000054705"/>
    </source>
</evidence>
<feature type="domain" description="LysM" evidence="2">
    <location>
        <begin position="77"/>
        <end position="120"/>
    </location>
</feature>
<dbReference type="GO" id="GO:0016787">
    <property type="term" value="F:hydrolase activity"/>
    <property type="evidence" value="ECO:0007669"/>
    <property type="project" value="InterPro"/>
</dbReference>
<dbReference type="CDD" id="cd00118">
    <property type="entry name" value="LysM"/>
    <property type="match status" value="2"/>
</dbReference>
<accession>A0A117M315</accession>
<dbReference type="Gene3D" id="3.10.350.10">
    <property type="entry name" value="LysM domain"/>
    <property type="match status" value="2"/>
</dbReference>
<reference evidence="4" key="1">
    <citation type="journal article" date="2015" name="MBio">
        <title>Genome-Resolved Metagenomic Analysis Reveals Roles for Candidate Phyla and Other Microbial Community Members in Biogeochemical Transformations in Oil Reservoirs.</title>
        <authorList>
            <person name="Hu P."/>
            <person name="Tom L."/>
            <person name="Singh A."/>
            <person name="Thomas B.C."/>
            <person name="Baker B.J."/>
            <person name="Piceno Y.M."/>
            <person name="Andersen G.L."/>
            <person name="Banfield J.F."/>
        </authorList>
    </citation>
    <scope>NUCLEOTIDE SEQUENCE [LARGE SCALE GENOMIC DNA]</scope>
</reference>
<feature type="chain" id="PRO_5007150989" evidence="1">
    <location>
        <begin position="25"/>
        <end position="263"/>
    </location>
</feature>
<dbReference type="SMART" id="SM00257">
    <property type="entry name" value="LysM"/>
    <property type="match status" value="2"/>
</dbReference>
<dbReference type="InterPro" id="IPR036779">
    <property type="entry name" value="LysM_dom_sf"/>
</dbReference>
<dbReference type="InterPro" id="IPR011105">
    <property type="entry name" value="Cell_wall_hydrolase_SleB"/>
</dbReference>
<dbReference type="Pfam" id="PF01476">
    <property type="entry name" value="LysM"/>
    <property type="match status" value="2"/>
</dbReference>
<dbReference type="AlphaFoldDB" id="A0A117M315"/>
<proteinExistence type="predicted"/>
<comment type="caution">
    <text evidence="3">The sequence shown here is derived from an EMBL/GenBank/DDBJ whole genome shotgun (WGS) entry which is preliminary data.</text>
</comment>
<dbReference type="GO" id="GO:0008932">
    <property type="term" value="F:lytic endotransglycosylase activity"/>
    <property type="evidence" value="ECO:0007669"/>
    <property type="project" value="TreeGrafter"/>
</dbReference>
<evidence type="ECO:0000313" key="3">
    <source>
        <dbReference type="EMBL" id="KUK81581.1"/>
    </source>
</evidence>
<dbReference type="InterPro" id="IPR042047">
    <property type="entry name" value="SleB_dom1"/>
</dbReference>
<dbReference type="PANTHER" id="PTHR33734">
    <property type="entry name" value="LYSM DOMAIN-CONTAINING GPI-ANCHORED PROTEIN 2"/>
    <property type="match status" value="1"/>
</dbReference>
<gene>
    <name evidence="3" type="ORF">XD97_0618</name>
</gene>
<sequence length="263" mass="28459">MIYRIFMVFLFLMCVLAVPVAASAVIHTVQPGESPFSISQSYGISLDTLTEANGLRGSLIYPGQKLNIPVYSTSRDAAYTVKAGDSLYLIGRKFGMDYRKIMSANGLSQTMIYPGTVLYLPSGSGTAARSPVYQTSRGIFKRPDLTEVDLLARLITAEADAEPYAGKVAVGAVVLNRIASPVFPDSIREVIYQYGNGTYQFEPVMNGWINRPATAGSIRAAKDALSGSDPTGGALYFFATYVKNAWLWARPLSGIIGNVAFTY</sequence>
<name>A0A117M315_9FIRM</name>
<feature type="domain" description="LysM" evidence="2">
    <location>
        <begin position="25"/>
        <end position="68"/>
    </location>
</feature>
<feature type="signal peptide" evidence="1">
    <location>
        <begin position="1"/>
        <end position="24"/>
    </location>
</feature>
<dbReference type="SUPFAM" id="SSF54106">
    <property type="entry name" value="LysM domain"/>
    <property type="match status" value="2"/>
</dbReference>
<dbReference type="PROSITE" id="PS51782">
    <property type="entry name" value="LYSM"/>
    <property type="match status" value="2"/>
</dbReference>
<dbReference type="EMBL" id="LGGS01000142">
    <property type="protein sequence ID" value="KUK81581.1"/>
    <property type="molecule type" value="Genomic_DNA"/>
</dbReference>
<dbReference type="Pfam" id="PF07486">
    <property type="entry name" value="Hydrolase_2"/>
    <property type="match status" value="1"/>
</dbReference>